<dbReference type="Proteomes" id="UP000290572">
    <property type="component" value="Unassembled WGS sequence"/>
</dbReference>
<evidence type="ECO:0000259" key="2">
    <source>
        <dbReference type="PROSITE" id="PS51740"/>
    </source>
</evidence>
<feature type="compositionally biased region" description="Basic and acidic residues" evidence="1">
    <location>
        <begin position="111"/>
        <end position="125"/>
    </location>
</feature>
<keyword evidence="4" id="KW-1185">Reference proteome</keyword>
<comment type="caution">
    <text evidence="3">The sequence shown here is derived from an EMBL/GenBank/DDBJ whole genome shotgun (WGS) entry which is preliminary data.</text>
</comment>
<dbReference type="GO" id="GO:0003677">
    <property type="term" value="F:DNA binding"/>
    <property type="evidence" value="ECO:0007669"/>
    <property type="project" value="InterPro"/>
</dbReference>
<evidence type="ECO:0000313" key="4">
    <source>
        <dbReference type="Proteomes" id="UP000290572"/>
    </source>
</evidence>
<dbReference type="AlphaFoldDB" id="A0A498MX22"/>
<sequence length="374" mass="43149">MVLVKYRNREKSEETNTIVELTVGGTRVELWPKEERMQSQSGCVGTSSNLATSLFPILKKAVELDKPDLAKKYLDKAKTWIIDIINVVANMVDRYKQQNENVATSTSDVFQEQKETKEKLTKQSDEMKGLEDALAKLEVELMKNVDDMKKTEKKLEETNNELQDLIRKYEEKKQRSWFFRFFQQIFGGYRDASEVPGVAAKTAELSHLDSEKNSLRNKEWDIKIKQTDLQLKLATSKIKMGEIPSPVHLTEVQRCLFQIQQILVDLQKFWEKVGVTLDMLKDQTFVGDYIIDLKDLKDEFLASIDRAGKYWQKFGVCCQKAQGVFSIQSKNAYHFLEMNPSSLSEEERKKQYMSVMEKLKNISPHGSSTAAITE</sequence>
<gene>
    <name evidence="3" type="ORF">ROHU_022227</name>
</gene>
<dbReference type="EMBL" id="QBIY01012541">
    <property type="protein sequence ID" value="RXN24383.1"/>
    <property type="molecule type" value="Genomic_DNA"/>
</dbReference>
<organism evidence="3 4">
    <name type="scientific">Labeo rohita</name>
    <name type="common">Indian major carp</name>
    <name type="synonym">Cyprinus rohita</name>
    <dbReference type="NCBI Taxonomy" id="84645"/>
    <lineage>
        <taxon>Eukaryota</taxon>
        <taxon>Metazoa</taxon>
        <taxon>Chordata</taxon>
        <taxon>Craniata</taxon>
        <taxon>Vertebrata</taxon>
        <taxon>Euteleostomi</taxon>
        <taxon>Actinopterygii</taxon>
        <taxon>Neopterygii</taxon>
        <taxon>Teleostei</taxon>
        <taxon>Ostariophysi</taxon>
        <taxon>Cypriniformes</taxon>
        <taxon>Cyprinidae</taxon>
        <taxon>Labeoninae</taxon>
        <taxon>Labeonini</taxon>
        <taxon>Labeo</taxon>
    </lineage>
</organism>
<proteinExistence type="predicted"/>
<evidence type="ECO:0000313" key="3">
    <source>
        <dbReference type="EMBL" id="RXN24383.1"/>
    </source>
</evidence>
<protein>
    <submittedName>
        <fullName evidence="3">Restin-like protein</fullName>
    </submittedName>
</protein>
<accession>A0A498MX22</accession>
<name>A0A498MX22_LABRO</name>
<dbReference type="InterPro" id="IPR007159">
    <property type="entry name" value="SpoVT-AbrB_dom"/>
</dbReference>
<reference evidence="3 4" key="1">
    <citation type="submission" date="2018-03" db="EMBL/GenBank/DDBJ databases">
        <title>Draft genome sequence of Rohu Carp (Labeo rohita).</title>
        <authorList>
            <person name="Das P."/>
            <person name="Kushwaha B."/>
            <person name="Joshi C.G."/>
            <person name="Kumar D."/>
            <person name="Nagpure N.S."/>
            <person name="Sahoo L."/>
            <person name="Das S.P."/>
            <person name="Bit A."/>
            <person name="Patnaik S."/>
            <person name="Meher P.K."/>
            <person name="Jayasankar P."/>
            <person name="Koringa P.G."/>
            <person name="Patel N.V."/>
            <person name="Hinsu A.T."/>
            <person name="Kumar R."/>
            <person name="Pandey M."/>
            <person name="Agarwal S."/>
            <person name="Srivastava S."/>
            <person name="Singh M."/>
            <person name="Iquebal M.A."/>
            <person name="Jaiswal S."/>
            <person name="Angadi U.B."/>
            <person name="Kumar N."/>
            <person name="Raza M."/>
            <person name="Shah T.M."/>
            <person name="Rai A."/>
            <person name="Jena J.K."/>
        </authorList>
    </citation>
    <scope>NUCLEOTIDE SEQUENCE [LARGE SCALE GENOMIC DNA]</scope>
    <source>
        <strain evidence="3">DASCIFA01</strain>
        <tissue evidence="3">Testis</tissue>
    </source>
</reference>
<feature type="domain" description="SpoVT-AbrB" evidence="2">
    <location>
        <begin position="1"/>
        <end position="35"/>
    </location>
</feature>
<dbReference type="PROSITE" id="PS51740">
    <property type="entry name" value="SPOVT_ABRB"/>
    <property type="match status" value="1"/>
</dbReference>
<evidence type="ECO:0000256" key="1">
    <source>
        <dbReference type="SAM" id="MobiDB-lite"/>
    </source>
</evidence>
<feature type="region of interest" description="Disordered" evidence="1">
    <location>
        <begin position="105"/>
        <end position="125"/>
    </location>
</feature>